<feature type="region of interest" description="Disordered" evidence="1">
    <location>
        <begin position="1"/>
        <end position="89"/>
    </location>
</feature>
<dbReference type="GeneID" id="19336061"/>
<evidence type="ECO:0000256" key="1">
    <source>
        <dbReference type="SAM" id="MobiDB-lite"/>
    </source>
</evidence>
<dbReference type="Proteomes" id="UP000016932">
    <property type="component" value="Unassembled WGS sequence"/>
</dbReference>
<organism evidence="2 3">
    <name type="scientific">Pseudocercospora fijiensis (strain CIRAD86)</name>
    <name type="common">Black leaf streak disease fungus</name>
    <name type="synonym">Mycosphaerella fijiensis</name>
    <dbReference type="NCBI Taxonomy" id="383855"/>
    <lineage>
        <taxon>Eukaryota</taxon>
        <taxon>Fungi</taxon>
        <taxon>Dikarya</taxon>
        <taxon>Ascomycota</taxon>
        <taxon>Pezizomycotina</taxon>
        <taxon>Dothideomycetes</taxon>
        <taxon>Dothideomycetidae</taxon>
        <taxon>Mycosphaerellales</taxon>
        <taxon>Mycosphaerellaceae</taxon>
        <taxon>Pseudocercospora</taxon>
    </lineage>
</organism>
<dbReference type="STRING" id="383855.M3BCF0"/>
<name>M3BCF0_PSEFD</name>
<gene>
    <name evidence="2" type="ORF">MYCFIDRAFT_202664</name>
</gene>
<dbReference type="EMBL" id="KB446556">
    <property type="protein sequence ID" value="EME86838.1"/>
    <property type="molecule type" value="Genomic_DNA"/>
</dbReference>
<dbReference type="HOGENOM" id="CLU_2455680_0_0_1"/>
<dbReference type="OrthoDB" id="5388207at2759"/>
<dbReference type="AlphaFoldDB" id="M3BCF0"/>
<feature type="compositionally biased region" description="Polar residues" evidence="1">
    <location>
        <begin position="43"/>
        <end position="52"/>
    </location>
</feature>
<protein>
    <submittedName>
        <fullName evidence="2">Uncharacterized protein</fullName>
    </submittedName>
</protein>
<feature type="compositionally biased region" description="Low complexity" evidence="1">
    <location>
        <begin position="11"/>
        <end position="20"/>
    </location>
</feature>
<accession>M3BCF0</accession>
<evidence type="ECO:0000313" key="2">
    <source>
        <dbReference type="EMBL" id="EME86838.1"/>
    </source>
</evidence>
<feature type="compositionally biased region" description="Basic residues" evidence="1">
    <location>
        <begin position="69"/>
        <end position="82"/>
    </location>
</feature>
<dbReference type="RefSeq" id="XP_007923978.1">
    <property type="nucleotide sequence ID" value="XM_007925787.1"/>
</dbReference>
<dbReference type="KEGG" id="pfj:MYCFIDRAFT_202664"/>
<sequence length="89" mass="9813">MRYSQAFQYEPPSAGPSSAASREEFKSVFQAPSEPAKREATIQPKSTMTKSPQSKKDTKQSAPSEPARRKSKGFFGRAKKLLSSKESSK</sequence>
<reference evidence="2 3" key="1">
    <citation type="journal article" date="2012" name="PLoS Pathog.">
        <title>Diverse lifestyles and strategies of plant pathogenesis encoded in the genomes of eighteen Dothideomycetes fungi.</title>
        <authorList>
            <person name="Ohm R.A."/>
            <person name="Feau N."/>
            <person name="Henrissat B."/>
            <person name="Schoch C.L."/>
            <person name="Horwitz B.A."/>
            <person name="Barry K.W."/>
            <person name="Condon B.J."/>
            <person name="Copeland A.C."/>
            <person name="Dhillon B."/>
            <person name="Glaser F."/>
            <person name="Hesse C.N."/>
            <person name="Kosti I."/>
            <person name="LaButti K."/>
            <person name="Lindquist E.A."/>
            <person name="Lucas S."/>
            <person name="Salamov A.A."/>
            <person name="Bradshaw R.E."/>
            <person name="Ciuffetti L."/>
            <person name="Hamelin R.C."/>
            <person name="Kema G.H.J."/>
            <person name="Lawrence C."/>
            <person name="Scott J.A."/>
            <person name="Spatafora J.W."/>
            <person name="Turgeon B.G."/>
            <person name="de Wit P.J.G.M."/>
            <person name="Zhong S."/>
            <person name="Goodwin S.B."/>
            <person name="Grigoriev I.V."/>
        </authorList>
    </citation>
    <scope>NUCLEOTIDE SEQUENCE [LARGE SCALE GENOMIC DNA]</scope>
    <source>
        <strain evidence="2 3">CIRAD86</strain>
    </source>
</reference>
<evidence type="ECO:0000313" key="3">
    <source>
        <dbReference type="Proteomes" id="UP000016932"/>
    </source>
</evidence>
<dbReference type="VEuPathDB" id="FungiDB:MYCFIDRAFT_202664"/>
<keyword evidence="3" id="KW-1185">Reference proteome</keyword>
<proteinExistence type="predicted"/>